<evidence type="ECO:0000256" key="1">
    <source>
        <dbReference type="SAM" id="MobiDB-lite"/>
    </source>
</evidence>
<dbReference type="Proteomes" id="UP000755654">
    <property type="component" value="Unassembled WGS sequence"/>
</dbReference>
<reference evidence="2 3" key="1">
    <citation type="journal article" date="2021" name="ISME J.">
        <title>Genomic evolution of the class Acidithiobacillia: deep-branching Proteobacteria living in extreme acidic conditions.</title>
        <authorList>
            <person name="Moya-Beltran A."/>
            <person name="Beard S."/>
            <person name="Rojas-Villalobos C."/>
            <person name="Issotta F."/>
            <person name="Gallardo Y."/>
            <person name="Ulloa R."/>
            <person name="Giaveno A."/>
            <person name="Degli Esposti M."/>
            <person name="Johnson D.B."/>
            <person name="Quatrini R."/>
        </authorList>
    </citation>
    <scope>NUCLEOTIDE SEQUENCE [LARGE SCALE GENOMIC DNA]</scope>
    <source>
        <strain evidence="2 3">RW2</strain>
    </source>
</reference>
<evidence type="ECO:0000313" key="3">
    <source>
        <dbReference type="Proteomes" id="UP000755654"/>
    </source>
</evidence>
<sequence length="240" mass="26979">MLAEVLQNKAQAVETAVDGVSSKSATRRPRKSVRASTRAKDVESTSVGELSDTISDTLDVGPVIHPSDALGADSVKKAGNREMLVFSQNETALLRRQEALFRQASAWITRVPEARREGVRQAVIVYARNVRSWQMQTQEQEAVFLAAQDKDQQARARFMLAEKGLTDAAQKKRFGFFGFAFRGRRLQAQACMEQASEHSAAVREALNEQGLAIHRYMRFQSEWRRSMEEMMAFMAEQSGF</sequence>
<gene>
    <name evidence="2" type="ORF">HAP95_13545</name>
</gene>
<evidence type="ECO:0000313" key="2">
    <source>
        <dbReference type="EMBL" id="MBU2761157.1"/>
    </source>
</evidence>
<dbReference type="EMBL" id="JAAOMP010000151">
    <property type="protein sequence ID" value="MBU2761157.1"/>
    <property type="molecule type" value="Genomic_DNA"/>
</dbReference>
<name>A0ABS6A1A9_9PROT</name>
<keyword evidence="3" id="KW-1185">Reference proteome</keyword>
<comment type="caution">
    <text evidence="2">The sequence shown here is derived from an EMBL/GenBank/DDBJ whole genome shotgun (WGS) entry which is preliminary data.</text>
</comment>
<organism evidence="2 3">
    <name type="scientific">Acidithiobacillus sulfurivorans</name>
    <dbReference type="NCBI Taxonomy" id="1958756"/>
    <lineage>
        <taxon>Bacteria</taxon>
        <taxon>Pseudomonadati</taxon>
        <taxon>Pseudomonadota</taxon>
        <taxon>Acidithiobacillia</taxon>
        <taxon>Acidithiobacillales</taxon>
        <taxon>Acidithiobacillaceae</taxon>
        <taxon>Acidithiobacillus</taxon>
    </lineage>
</organism>
<dbReference type="RefSeq" id="WP_215884684.1">
    <property type="nucleotide sequence ID" value="NZ_JAAOMP010000151.1"/>
</dbReference>
<accession>A0ABS6A1A9</accession>
<feature type="region of interest" description="Disordered" evidence="1">
    <location>
        <begin position="7"/>
        <end position="48"/>
    </location>
</feature>
<protein>
    <submittedName>
        <fullName evidence="2">Uncharacterized protein</fullName>
    </submittedName>
</protein>
<proteinExistence type="predicted"/>